<dbReference type="Proteomes" id="UP000094652">
    <property type="component" value="Chromosome"/>
</dbReference>
<proteinExistence type="predicted"/>
<dbReference type="InterPro" id="IPR016181">
    <property type="entry name" value="Acyl_CoA_acyltransferase"/>
</dbReference>
<dbReference type="STRING" id="394958.BGI42_10690"/>
<evidence type="ECO:0000313" key="3">
    <source>
        <dbReference type="Proteomes" id="UP000094652"/>
    </source>
</evidence>
<dbReference type="EMBL" id="CP017253">
    <property type="protein sequence ID" value="AOR24167.1"/>
    <property type="molecule type" value="Genomic_DNA"/>
</dbReference>
<name>A0A1D7XLM0_9CLOT</name>
<evidence type="ECO:0000313" key="2">
    <source>
        <dbReference type="EMBL" id="AOR24167.1"/>
    </source>
</evidence>
<dbReference type="SUPFAM" id="SSF55729">
    <property type="entry name" value="Acyl-CoA N-acyltransferases (Nat)"/>
    <property type="match status" value="1"/>
</dbReference>
<gene>
    <name evidence="2" type="ORF">BGI42_10690</name>
</gene>
<evidence type="ECO:0000259" key="1">
    <source>
        <dbReference type="PROSITE" id="PS51186"/>
    </source>
</evidence>
<dbReference type="GO" id="GO:0016747">
    <property type="term" value="F:acyltransferase activity, transferring groups other than amino-acyl groups"/>
    <property type="evidence" value="ECO:0007669"/>
    <property type="project" value="InterPro"/>
</dbReference>
<feature type="domain" description="N-acetyltransferase" evidence="1">
    <location>
        <begin position="1"/>
        <end position="167"/>
    </location>
</feature>
<dbReference type="PROSITE" id="PS51186">
    <property type="entry name" value="GNAT"/>
    <property type="match status" value="1"/>
</dbReference>
<organism evidence="2 3">
    <name type="scientific">Clostridium taeniosporum</name>
    <dbReference type="NCBI Taxonomy" id="394958"/>
    <lineage>
        <taxon>Bacteria</taxon>
        <taxon>Bacillati</taxon>
        <taxon>Bacillota</taxon>
        <taxon>Clostridia</taxon>
        <taxon>Eubacteriales</taxon>
        <taxon>Clostridiaceae</taxon>
        <taxon>Clostridium</taxon>
    </lineage>
</organism>
<dbReference type="OrthoDB" id="9796381at2"/>
<dbReference type="CDD" id="cd04301">
    <property type="entry name" value="NAT_SF"/>
    <property type="match status" value="1"/>
</dbReference>
<dbReference type="Pfam" id="PF00583">
    <property type="entry name" value="Acetyltransf_1"/>
    <property type="match status" value="1"/>
</dbReference>
<protein>
    <submittedName>
        <fullName evidence="2">N-acetyltransferase</fullName>
    </submittedName>
</protein>
<accession>A0A1D7XLM0</accession>
<dbReference type="RefSeq" id="WP_069680304.1">
    <property type="nucleotide sequence ID" value="NZ_CP017253.2"/>
</dbReference>
<dbReference type="AlphaFoldDB" id="A0A1D7XLM0"/>
<dbReference type="InterPro" id="IPR000182">
    <property type="entry name" value="GNAT_dom"/>
</dbReference>
<keyword evidence="3" id="KW-1185">Reference proteome</keyword>
<sequence length="167" mass="19649">MQFRKSIEKDINSIMKIINQAQQQLKEQCVDQWQNNYPNVDTIMEDIKKGYSYVLLEDEEIIATVAISFDGEETYNIIYDGKWLSNYDYVVIHRMAVKDEYKGKDIASKVIGYVERKCLDKGIHSIKIDTHIENQSMQNVIKKNNFKYCGTIYLEDKSKRIAFEKII</sequence>
<reference evidence="3" key="1">
    <citation type="submission" date="2016-09" db="EMBL/GenBank/DDBJ databases">
        <title>Genomics of Clostridium taeniosporum, an organism which forms endospores with ribbon-like appendages.</title>
        <authorList>
            <person name="Walker J.R."/>
        </authorList>
    </citation>
    <scope>NUCLEOTIDE SEQUENCE [LARGE SCALE GENOMIC DNA]</scope>
    <source>
        <strain evidence="3">1/k</strain>
    </source>
</reference>
<keyword evidence="2" id="KW-0808">Transferase</keyword>
<dbReference type="Gene3D" id="3.40.630.30">
    <property type="match status" value="1"/>
</dbReference>
<dbReference type="KEGG" id="ctae:BGI42_10690"/>